<gene>
    <name evidence="1" type="ORF">JYP50_06545</name>
</gene>
<reference evidence="1" key="1">
    <citation type="submission" date="2021-02" db="EMBL/GenBank/DDBJ databases">
        <title>PHA producing bacteria isolated from coastal sediment in Guangdong, Shenzhen.</title>
        <authorList>
            <person name="Zheng W."/>
            <person name="Yu S."/>
            <person name="Huang Y."/>
        </authorList>
    </citation>
    <scope>NUCLEOTIDE SEQUENCE</scope>
    <source>
        <strain evidence="1">TN14-10</strain>
    </source>
</reference>
<dbReference type="EMBL" id="JAFKCZ010000004">
    <property type="protein sequence ID" value="MBN7796239.1"/>
    <property type="molecule type" value="Genomic_DNA"/>
</dbReference>
<protein>
    <submittedName>
        <fullName evidence="1">DUF481 domain-containing protein</fullName>
    </submittedName>
</protein>
<dbReference type="Proteomes" id="UP000664303">
    <property type="component" value="Unassembled WGS sequence"/>
</dbReference>
<accession>A0A939DDV6</accession>
<evidence type="ECO:0000313" key="2">
    <source>
        <dbReference type="Proteomes" id="UP000664303"/>
    </source>
</evidence>
<comment type="caution">
    <text evidence="1">The sequence shown here is derived from an EMBL/GenBank/DDBJ whole genome shotgun (WGS) entry which is preliminary data.</text>
</comment>
<proteinExistence type="predicted"/>
<dbReference type="Pfam" id="PF04338">
    <property type="entry name" value="DUF481"/>
    <property type="match status" value="1"/>
</dbReference>
<sequence length="359" mass="40652">MVVMPYCRAEGVDPLNAVIRKWWLPLTLLLMVLPCQVSHAHQKTDRITLYNGDRITGEIKSMSEGQLVLDTDAMDSIEIEWQEISRIESKYNYQVRLSNGQRYYGEIGSGERPGDITIRDSDGAHSVDYLQIVELQPVEDDLWDRFDAYLSAGYDYTKASSVAQVTFNTNLSYEDQHTRNTLDARTTITNTKDNDSQSSQVQLTRQVWAADRAEYFRGLYGNYESNDELGVDYRVSAGAGIGRYFVDTYRSRLLGGGGLQVLTERGAEGGKQESVEAFLAGEYAFWRFHDPEMDISLGASLYPSITESGRLRGSTDLRIRWEIVNDLYWDLTAYGSYDNQADSDNDTDYGISTSLGWSY</sequence>
<name>A0A939DDV6_9GAMM</name>
<keyword evidence="2" id="KW-1185">Reference proteome</keyword>
<organism evidence="1 2">
    <name type="scientific">Parahaliea mediterranea</name>
    <dbReference type="NCBI Taxonomy" id="651086"/>
    <lineage>
        <taxon>Bacteria</taxon>
        <taxon>Pseudomonadati</taxon>
        <taxon>Pseudomonadota</taxon>
        <taxon>Gammaproteobacteria</taxon>
        <taxon>Cellvibrionales</taxon>
        <taxon>Halieaceae</taxon>
        <taxon>Parahaliea</taxon>
    </lineage>
</organism>
<evidence type="ECO:0000313" key="1">
    <source>
        <dbReference type="EMBL" id="MBN7796239.1"/>
    </source>
</evidence>
<dbReference type="RefSeq" id="WP_206559681.1">
    <property type="nucleotide sequence ID" value="NZ_JAFKCZ010000004.1"/>
</dbReference>
<dbReference type="InterPro" id="IPR007433">
    <property type="entry name" value="DUF481"/>
</dbReference>
<dbReference type="AlphaFoldDB" id="A0A939DDV6"/>